<dbReference type="Pfam" id="PF14088">
    <property type="entry name" value="DUF4268"/>
    <property type="match status" value="1"/>
</dbReference>
<gene>
    <name evidence="2" type="ORF">AKJ52_00860</name>
</gene>
<feature type="domain" description="DUF4268" evidence="1">
    <location>
        <begin position="168"/>
        <end position="303"/>
    </location>
</feature>
<dbReference type="AlphaFoldDB" id="A0A133VL05"/>
<evidence type="ECO:0000313" key="3">
    <source>
        <dbReference type="Proteomes" id="UP000070404"/>
    </source>
</evidence>
<dbReference type="EMBL" id="LHYF01000009">
    <property type="protein sequence ID" value="KXB07124.1"/>
    <property type="molecule type" value="Genomic_DNA"/>
</dbReference>
<comment type="caution">
    <text evidence="2">The sequence shown here is derived from an EMBL/GenBank/DDBJ whole genome shotgun (WGS) entry which is preliminary data.</text>
</comment>
<evidence type="ECO:0000313" key="2">
    <source>
        <dbReference type="EMBL" id="KXB07124.1"/>
    </source>
</evidence>
<keyword evidence="3" id="KW-1185">Reference proteome</keyword>
<sequence>MMSDEEAKKSSLKEEFSNEYTGFQPWLKNHIDRLNDELNTNLSVLDRERDTPSGFSADFWVEDEDLGSGVIECQLGKSDHGHLGKLVTYLTAFDGDFAIWVVGETLYEYEKTIDWLNEATEKSFFLVTAKLVEMGDLQDPVLFVKRSPGPVKEISDQKEKKSERDIKQLEFWDKLLEKCEEKGFTKFDAISSKSQGWIGKRSPAKGVEYQFIIRNNFARIRLVIRTGSPEKNEEIFDSLKSKREEIEGEFGDELEWKRKEDRNLCKIRKRVSENGLIDEDKWEETQEKMINSMKKFCETFDKHLRKL</sequence>
<organism evidence="2 3">
    <name type="scientific">candidate division MSBL1 archaeon SCGC-AAA382C18</name>
    <dbReference type="NCBI Taxonomy" id="1698281"/>
    <lineage>
        <taxon>Archaea</taxon>
        <taxon>Methanobacteriati</taxon>
        <taxon>Methanobacteriota</taxon>
        <taxon>candidate division MSBL1</taxon>
    </lineage>
</organism>
<accession>A0A133VL05</accession>
<reference evidence="2 3" key="1">
    <citation type="journal article" date="2016" name="Sci. Rep.">
        <title>Metabolic traits of an uncultured archaeal lineage -MSBL1- from brine pools of the Red Sea.</title>
        <authorList>
            <person name="Mwirichia R."/>
            <person name="Alam I."/>
            <person name="Rashid M."/>
            <person name="Vinu M."/>
            <person name="Ba-Alawi W."/>
            <person name="Anthony Kamau A."/>
            <person name="Kamanda Ngugi D."/>
            <person name="Goker M."/>
            <person name="Klenk H.P."/>
            <person name="Bajic V."/>
            <person name="Stingl U."/>
        </authorList>
    </citation>
    <scope>NUCLEOTIDE SEQUENCE [LARGE SCALE GENOMIC DNA]</scope>
    <source>
        <strain evidence="2">SCGC-AAA382C18</strain>
    </source>
</reference>
<dbReference type="InterPro" id="IPR025364">
    <property type="entry name" value="DUF4268"/>
</dbReference>
<dbReference type="Proteomes" id="UP000070404">
    <property type="component" value="Unassembled WGS sequence"/>
</dbReference>
<protein>
    <recommendedName>
        <fullName evidence="1">DUF4268 domain-containing protein</fullName>
    </recommendedName>
</protein>
<name>A0A133VL05_9EURY</name>
<proteinExistence type="predicted"/>
<evidence type="ECO:0000259" key="1">
    <source>
        <dbReference type="Pfam" id="PF14088"/>
    </source>
</evidence>